<evidence type="ECO:0000256" key="7">
    <source>
        <dbReference type="PROSITE-ProRule" id="PRU10141"/>
    </source>
</evidence>
<dbReference type="InterPro" id="IPR011009">
    <property type="entry name" value="Kinase-like_dom_sf"/>
</dbReference>
<evidence type="ECO:0000256" key="6">
    <source>
        <dbReference type="ARBA" id="ARBA00022840"/>
    </source>
</evidence>
<gene>
    <name evidence="9" type="ORF">AOZ06_18605</name>
</gene>
<dbReference type="PANTHER" id="PTHR43289:SF6">
    <property type="entry name" value="SERINE_THREONINE-PROTEIN KINASE NEKL-3"/>
    <property type="match status" value="1"/>
</dbReference>
<dbReference type="EC" id="2.7.11.1" evidence="1"/>
<dbReference type="InterPro" id="IPR008271">
    <property type="entry name" value="Ser/Thr_kinase_AS"/>
</dbReference>
<dbReference type="CDD" id="cd14014">
    <property type="entry name" value="STKc_PknB_like"/>
    <property type="match status" value="1"/>
</dbReference>
<evidence type="ECO:0000259" key="8">
    <source>
        <dbReference type="PROSITE" id="PS50011"/>
    </source>
</evidence>
<accession>A0A0N9I2H8</accession>
<feature type="binding site" evidence="7">
    <location>
        <position position="42"/>
    </location>
    <ligand>
        <name>ATP</name>
        <dbReference type="ChEBI" id="CHEBI:30616"/>
    </ligand>
</feature>
<protein>
    <recommendedName>
        <fullName evidence="1">non-specific serine/threonine protein kinase</fullName>
        <ecNumber evidence="1">2.7.11.1</ecNumber>
    </recommendedName>
</protein>
<dbReference type="AlphaFoldDB" id="A0A0N9I2H8"/>
<keyword evidence="3" id="KW-0808">Transferase</keyword>
<dbReference type="GO" id="GO:0004674">
    <property type="term" value="F:protein serine/threonine kinase activity"/>
    <property type="evidence" value="ECO:0007669"/>
    <property type="project" value="UniProtKB-KW"/>
</dbReference>
<dbReference type="SUPFAM" id="SSF56112">
    <property type="entry name" value="Protein kinase-like (PK-like)"/>
    <property type="match status" value="1"/>
</dbReference>
<sequence>MTSARGDVAGGRYRLVAELGSGGFGTVWRAHREALGLDFAVKELDLPRGLSQTERAERLERATREARNAARLRKHENIVAIHDILVQDGLPWIVMDLIDGSSLDDHVKAHGAGVVHRDVKPANVMLAEDGTVLPATCSRLARRCTTRSRASHRSGG</sequence>
<dbReference type="Proteomes" id="UP000063699">
    <property type="component" value="Chromosome"/>
</dbReference>
<dbReference type="Pfam" id="PF00069">
    <property type="entry name" value="Pkinase"/>
    <property type="match status" value="1"/>
</dbReference>
<dbReference type="OrthoDB" id="9762169at2"/>
<keyword evidence="4 7" id="KW-0547">Nucleotide-binding</keyword>
<dbReference type="GO" id="GO:0005524">
    <property type="term" value="F:ATP binding"/>
    <property type="evidence" value="ECO:0007669"/>
    <property type="project" value="UniProtKB-UniRule"/>
</dbReference>
<dbReference type="Gene3D" id="3.30.200.20">
    <property type="entry name" value="Phosphorylase Kinase, domain 1"/>
    <property type="match status" value="1"/>
</dbReference>
<dbReference type="InterPro" id="IPR000719">
    <property type="entry name" value="Prot_kinase_dom"/>
</dbReference>
<evidence type="ECO:0000256" key="2">
    <source>
        <dbReference type="ARBA" id="ARBA00022527"/>
    </source>
</evidence>
<dbReference type="PANTHER" id="PTHR43289">
    <property type="entry name" value="MITOGEN-ACTIVATED PROTEIN KINASE KINASE KINASE 20-RELATED"/>
    <property type="match status" value="1"/>
</dbReference>
<evidence type="ECO:0000256" key="5">
    <source>
        <dbReference type="ARBA" id="ARBA00022777"/>
    </source>
</evidence>
<dbReference type="PROSITE" id="PS00107">
    <property type="entry name" value="PROTEIN_KINASE_ATP"/>
    <property type="match status" value="1"/>
</dbReference>
<dbReference type="SMART" id="SM00220">
    <property type="entry name" value="S_TKc"/>
    <property type="match status" value="1"/>
</dbReference>
<dbReference type="EMBL" id="CP012752">
    <property type="protein sequence ID" value="ALG08660.1"/>
    <property type="molecule type" value="Genomic_DNA"/>
</dbReference>
<dbReference type="Gene3D" id="1.10.510.10">
    <property type="entry name" value="Transferase(Phosphotransferase) domain 1"/>
    <property type="match status" value="1"/>
</dbReference>
<dbReference type="InterPro" id="IPR017441">
    <property type="entry name" value="Protein_kinase_ATP_BS"/>
</dbReference>
<organism evidence="9 10">
    <name type="scientific">Kibdelosporangium phytohabitans</name>
    <dbReference type="NCBI Taxonomy" id="860235"/>
    <lineage>
        <taxon>Bacteria</taxon>
        <taxon>Bacillati</taxon>
        <taxon>Actinomycetota</taxon>
        <taxon>Actinomycetes</taxon>
        <taxon>Pseudonocardiales</taxon>
        <taxon>Pseudonocardiaceae</taxon>
        <taxon>Kibdelosporangium</taxon>
    </lineage>
</organism>
<dbReference type="RefSeq" id="WP_054290567.1">
    <property type="nucleotide sequence ID" value="NZ_CP012752.1"/>
</dbReference>
<evidence type="ECO:0000313" key="10">
    <source>
        <dbReference type="Proteomes" id="UP000063699"/>
    </source>
</evidence>
<keyword evidence="10" id="KW-1185">Reference proteome</keyword>
<keyword evidence="6 7" id="KW-0067">ATP-binding</keyword>
<evidence type="ECO:0000256" key="4">
    <source>
        <dbReference type="ARBA" id="ARBA00022741"/>
    </source>
</evidence>
<keyword evidence="2" id="KW-0723">Serine/threonine-protein kinase</keyword>
<keyword evidence="5" id="KW-0418">Kinase</keyword>
<proteinExistence type="predicted"/>
<reference evidence="9 10" key="1">
    <citation type="submission" date="2015-07" db="EMBL/GenBank/DDBJ databases">
        <title>Genome sequencing of Kibdelosporangium phytohabitans.</title>
        <authorList>
            <person name="Qin S."/>
            <person name="Xing K."/>
        </authorList>
    </citation>
    <scope>NUCLEOTIDE SEQUENCE [LARGE SCALE GENOMIC DNA]</scope>
    <source>
        <strain evidence="9 10">KLBMP1111</strain>
    </source>
</reference>
<dbReference type="KEGG" id="kphy:AOZ06_18605"/>
<evidence type="ECO:0000256" key="3">
    <source>
        <dbReference type="ARBA" id="ARBA00022679"/>
    </source>
</evidence>
<dbReference type="STRING" id="860235.AOZ06_18605"/>
<name>A0A0N9I2H8_9PSEU</name>
<dbReference type="PROSITE" id="PS50011">
    <property type="entry name" value="PROTEIN_KINASE_DOM"/>
    <property type="match status" value="1"/>
</dbReference>
<evidence type="ECO:0000313" key="9">
    <source>
        <dbReference type="EMBL" id="ALG08660.1"/>
    </source>
</evidence>
<evidence type="ECO:0000256" key="1">
    <source>
        <dbReference type="ARBA" id="ARBA00012513"/>
    </source>
</evidence>
<feature type="domain" description="Protein kinase" evidence="8">
    <location>
        <begin position="13"/>
        <end position="156"/>
    </location>
</feature>
<dbReference type="PROSITE" id="PS00108">
    <property type="entry name" value="PROTEIN_KINASE_ST"/>
    <property type="match status" value="1"/>
</dbReference>